<dbReference type="Gene3D" id="1.10.10.10">
    <property type="entry name" value="Winged helix-like DNA-binding domain superfamily/Winged helix DNA-binding domain"/>
    <property type="match status" value="1"/>
</dbReference>
<dbReference type="PANTHER" id="PTHR30363">
    <property type="entry name" value="HTH-TYPE TRANSCRIPTIONAL REGULATOR SRLR-RELATED"/>
    <property type="match status" value="1"/>
</dbReference>
<dbReference type="EMBL" id="JAAXOW010000002">
    <property type="protein sequence ID" value="NKX93526.1"/>
    <property type="molecule type" value="Genomic_DNA"/>
</dbReference>
<gene>
    <name evidence="2" type="ORF">HF995_09620</name>
</gene>
<dbReference type="InterPro" id="IPR011991">
    <property type="entry name" value="ArsR-like_HTH"/>
</dbReference>
<evidence type="ECO:0000313" key="3">
    <source>
        <dbReference type="Proteomes" id="UP000774283"/>
    </source>
</evidence>
<evidence type="ECO:0000313" key="2">
    <source>
        <dbReference type="EMBL" id="NKX93526.1"/>
    </source>
</evidence>
<sequence length="276" mass="29567">MRAAGVLASPLPEARRPDVLRRWQLTHVDPAHPVADPSTRDRVLELIMSDGPISAAELAERLDLTSAAIRRHLSGLEGEQLVAVHESGHTGLRGRPARRYVATVAAQGALSAGYPEIALQALEYLARAVGTDGVEAFAQDRLDETAARYARHMTADDVQGRVDQLAAALHEDGFAPSVRPVAGTTMVQLCQGHCPVAHVAARFPQLCDAETRLFSRMLGTHVQRLATLAGGGHVCTTNIPVGAWQPHPPPPSPAEQHDHPTSTHHRPHSRSAEGSP</sequence>
<comment type="caution">
    <text evidence="2">The sequence shown here is derived from an EMBL/GenBank/DDBJ whole genome shotgun (WGS) entry which is preliminary data.</text>
</comment>
<dbReference type="InterPro" id="IPR050313">
    <property type="entry name" value="Carb_Metab_HTH_regulators"/>
</dbReference>
<accession>A0A9X5FG84</accession>
<name>A0A9X5FG84_9MICO</name>
<proteinExistence type="predicted"/>
<dbReference type="PANTHER" id="PTHR30363:SF28">
    <property type="entry name" value="TRANSCRIPTIONAL REGULATORY PROTEIN-RELATED"/>
    <property type="match status" value="1"/>
</dbReference>
<dbReference type="InterPro" id="IPR036388">
    <property type="entry name" value="WH-like_DNA-bd_sf"/>
</dbReference>
<reference evidence="2 3" key="1">
    <citation type="submission" date="2020-04" db="EMBL/GenBank/DDBJ databases">
        <title>MicrobeNet Type strains.</title>
        <authorList>
            <person name="Nicholson A.C."/>
        </authorList>
    </citation>
    <scope>NUCLEOTIDE SEQUENCE [LARGE SCALE GENOMIC DNA]</scope>
    <source>
        <strain evidence="2 3">ATCC BAA-789</strain>
    </source>
</reference>
<protein>
    <submittedName>
        <fullName evidence="2">Helix-turn-helix domain-containing protein</fullName>
    </submittedName>
</protein>
<dbReference type="Proteomes" id="UP000774283">
    <property type="component" value="Unassembled WGS sequence"/>
</dbReference>
<dbReference type="AlphaFoldDB" id="A0A9X5FG84"/>
<organism evidence="2 3">
    <name type="scientific">Sanguibacter hominis ATCC BAA-789</name>
    <dbReference type="NCBI Taxonomy" id="1312740"/>
    <lineage>
        <taxon>Bacteria</taxon>
        <taxon>Bacillati</taxon>
        <taxon>Actinomycetota</taxon>
        <taxon>Actinomycetes</taxon>
        <taxon>Micrococcales</taxon>
        <taxon>Sanguibacteraceae</taxon>
        <taxon>Sanguibacter</taxon>
    </lineage>
</organism>
<dbReference type="InterPro" id="IPR036390">
    <property type="entry name" value="WH_DNA-bd_sf"/>
</dbReference>
<dbReference type="Pfam" id="PF12840">
    <property type="entry name" value="HTH_20"/>
    <property type="match status" value="1"/>
</dbReference>
<evidence type="ECO:0000256" key="1">
    <source>
        <dbReference type="SAM" id="MobiDB-lite"/>
    </source>
</evidence>
<dbReference type="CDD" id="cd00090">
    <property type="entry name" value="HTH_ARSR"/>
    <property type="match status" value="1"/>
</dbReference>
<keyword evidence="3" id="KW-1185">Reference proteome</keyword>
<dbReference type="SUPFAM" id="SSF46785">
    <property type="entry name" value="Winged helix' DNA-binding domain"/>
    <property type="match status" value="1"/>
</dbReference>
<feature type="region of interest" description="Disordered" evidence="1">
    <location>
        <begin position="239"/>
        <end position="276"/>
    </location>
</feature>